<evidence type="ECO:0000256" key="9">
    <source>
        <dbReference type="ARBA" id="ARBA00023277"/>
    </source>
</evidence>
<dbReference type="InterPro" id="IPR036412">
    <property type="entry name" value="HAD-like_sf"/>
</dbReference>
<evidence type="ECO:0000256" key="2">
    <source>
        <dbReference type="ARBA" id="ARBA00001946"/>
    </source>
</evidence>
<organism evidence="11 12">
    <name type="scientific">Agrobacterium vitis</name>
    <name type="common">Rhizobium vitis</name>
    <dbReference type="NCBI Taxonomy" id="373"/>
    <lineage>
        <taxon>Bacteria</taxon>
        <taxon>Pseudomonadati</taxon>
        <taxon>Pseudomonadota</taxon>
        <taxon>Alphaproteobacteria</taxon>
        <taxon>Hyphomicrobiales</taxon>
        <taxon>Rhizobiaceae</taxon>
        <taxon>Rhizobium/Agrobacterium group</taxon>
        <taxon>Agrobacterium</taxon>
    </lineage>
</organism>
<dbReference type="GO" id="GO:0006281">
    <property type="term" value="P:DNA repair"/>
    <property type="evidence" value="ECO:0007669"/>
    <property type="project" value="TreeGrafter"/>
</dbReference>
<dbReference type="InterPro" id="IPR006439">
    <property type="entry name" value="HAD-SF_hydro_IA"/>
</dbReference>
<dbReference type="Gene3D" id="1.10.150.240">
    <property type="entry name" value="Putative phosphatase, domain 2"/>
    <property type="match status" value="1"/>
</dbReference>
<dbReference type="Proteomes" id="UP000655037">
    <property type="component" value="Unassembled WGS sequence"/>
</dbReference>
<keyword evidence="6 10" id="KW-0479">Metal-binding</keyword>
<comment type="pathway">
    <text evidence="3 10">Organic acid metabolism; glycolate biosynthesis; glycolate from 2-phosphoglycolate: step 1/1.</text>
</comment>
<dbReference type="EMBL" id="JACXXJ020000005">
    <property type="protein sequence ID" value="MBF2716185.1"/>
    <property type="molecule type" value="Genomic_DNA"/>
</dbReference>
<keyword evidence="8 10" id="KW-0460">Magnesium</keyword>
<comment type="catalytic activity">
    <reaction evidence="1 10">
        <text>2-phosphoglycolate + H2O = glycolate + phosphate</text>
        <dbReference type="Rhea" id="RHEA:14369"/>
        <dbReference type="ChEBI" id="CHEBI:15377"/>
        <dbReference type="ChEBI" id="CHEBI:29805"/>
        <dbReference type="ChEBI" id="CHEBI:43474"/>
        <dbReference type="ChEBI" id="CHEBI:58033"/>
        <dbReference type="EC" id="3.1.3.18"/>
    </reaction>
</comment>
<evidence type="ECO:0000256" key="3">
    <source>
        <dbReference type="ARBA" id="ARBA00004818"/>
    </source>
</evidence>
<feature type="binding site" evidence="10">
    <location>
        <position position="22"/>
    </location>
    <ligand>
        <name>Mg(2+)</name>
        <dbReference type="ChEBI" id="CHEBI:18420"/>
    </ligand>
</feature>
<dbReference type="EC" id="3.1.3.18" evidence="5 10"/>
<dbReference type="AlphaFoldDB" id="A0AAE2RCX0"/>
<accession>A0AAE2RCX0</accession>
<keyword evidence="9 10" id="KW-0119">Carbohydrate metabolism</keyword>
<dbReference type="SFLD" id="SFLDS00003">
    <property type="entry name" value="Haloacid_Dehalogenase"/>
    <property type="match status" value="1"/>
</dbReference>
<reference evidence="11" key="1">
    <citation type="submission" date="2020-11" db="EMBL/GenBank/DDBJ databases">
        <title>Agrobacterium vitis strain K377 genome.</title>
        <authorList>
            <person name="Xi H."/>
        </authorList>
    </citation>
    <scope>NUCLEOTIDE SEQUENCE</scope>
    <source>
        <strain evidence="11">K377</strain>
    </source>
</reference>
<comment type="similarity">
    <text evidence="4 10">Belongs to the HAD-like hydrolase superfamily. CbbY/CbbZ/Gph/YieH family.</text>
</comment>
<protein>
    <recommendedName>
        <fullName evidence="5 10">Phosphoglycolate phosphatase</fullName>
        <shortName evidence="10">PGP</shortName>
        <shortName evidence="10">PGPase</shortName>
        <ecNumber evidence="5 10">3.1.3.18</ecNumber>
    </recommendedName>
</protein>
<dbReference type="InterPro" id="IPR023198">
    <property type="entry name" value="PGP-like_dom2"/>
</dbReference>
<comment type="function">
    <text evidence="10">Specifically catalyzes the dephosphorylation of 2-phosphoglycolate. Is involved in the dissimilation of the intracellular 2-phosphoglycolate formed during the DNA repair of 3'-phosphoglycolate ends, a major class of DNA lesions induced by oxidative stress.</text>
</comment>
<dbReference type="GO" id="GO:0008967">
    <property type="term" value="F:phosphoglycolate phosphatase activity"/>
    <property type="evidence" value="ECO:0007669"/>
    <property type="project" value="UniProtKB-UniRule"/>
</dbReference>
<dbReference type="InterPro" id="IPR041492">
    <property type="entry name" value="HAD_2"/>
</dbReference>
<evidence type="ECO:0000256" key="7">
    <source>
        <dbReference type="ARBA" id="ARBA00022801"/>
    </source>
</evidence>
<dbReference type="CDD" id="cd07512">
    <property type="entry name" value="HAD_PGPase"/>
    <property type="match status" value="1"/>
</dbReference>
<proteinExistence type="inferred from homology"/>
<dbReference type="PANTHER" id="PTHR43434">
    <property type="entry name" value="PHOSPHOGLYCOLATE PHOSPHATASE"/>
    <property type="match status" value="1"/>
</dbReference>
<dbReference type="Pfam" id="PF13419">
    <property type="entry name" value="HAD_2"/>
    <property type="match status" value="1"/>
</dbReference>
<evidence type="ECO:0000256" key="5">
    <source>
        <dbReference type="ARBA" id="ARBA00013078"/>
    </source>
</evidence>
<comment type="cofactor">
    <cofactor evidence="2 10">
        <name>Mg(2+)</name>
        <dbReference type="ChEBI" id="CHEBI:18420"/>
    </cofactor>
</comment>
<evidence type="ECO:0000256" key="8">
    <source>
        <dbReference type="ARBA" id="ARBA00022842"/>
    </source>
</evidence>
<feature type="binding site" evidence="10">
    <location>
        <position position="20"/>
    </location>
    <ligand>
        <name>Mg(2+)</name>
        <dbReference type="ChEBI" id="CHEBI:18420"/>
    </ligand>
</feature>
<evidence type="ECO:0000256" key="1">
    <source>
        <dbReference type="ARBA" id="ARBA00000830"/>
    </source>
</evidence>
<gene>
    <name evidence="11" type="ORF">IEI95_018390</name>
</gene>
<dbReference type="GO" id="GO:0005975">
    <property type="term" value="P:carbohydrate metabolic process"/>
    <property type="evidence" value="ECO:0007669"/>
    <property type="project" value="InterPro"/>
</dbReference>
<dbReference type="GO" id="GO:0046295">
    <property type="term" value="P:glycolate biosynthetic process"/>
    <property type="evidence" value="ECO:0007669"/>
    <property type="project" value="UniProtKB-UniRule"/>
</dbReference>
<dbReference type="SFLD" id="SFLDG01135">
    <property type="entry name" value="C1.5.6:_HAD__Beta-PGM__Phospha"/>
    <property type="match status" value="1"/>
</dbReference>
<evidence type="ECO:0000256" key="10">
    <source>
        <dbReference type="HAMAP-Rule" id="MF_00495"/>
    </source>
</evidence>
<dbReference type="SUPFAM" id="SSF56784">
    <property type="entry name" value="HAD-like"/>
    <property type="match status" value="1"/>
</dbReference>
<dbReference type="FunFam" id="3.40.50.1000:FF:000022">
    <property type="entry name" value="Phosphoglycolate phosphatase"/>
    <property type="match status" value="1"/>
</dbReference>
<dbReference type="PANTHER" id="PTHR43434:SF1">
    <property type="entry name" value="PHOSPHOGLYCOLATE PHOSPHATASE"/>
    <property type="match status" value="1"/>
</dbReference>
<dbReference type="InterPro" id="IPR050155">
    <property type="entry name" value="HAD-like_hydrolase_sf"/>
</dbReference>
<dbReference type="RefSeq" id="WP_156534983.1">
    <property type="nucleotide sequence ID" value="NZ_JACXXJ020000005.1"/>
</dbReference>
<dbReference type="SFLD" id="SFLDG01129">
    <property type="entry name" value="C1.5:_HAD__Beta-PGM__Phosphata"/>
    <property type="match status" value="1"/>
</dbReference>
<sequence>MESQPVSPAINAAPATIVFDLDGTLIDTAEDLVASLNHTIAAADLAPLEAEDLSHLVGHGARVMIERAFSLRGRPILEDQFQPLLERFIEHYKDHMPGKSQTYPGLLDALDRLDKAGHRLAVCTNKMEGLARPLLDGIGLTRYFAAITGGDTFEVRKPDAAHLLGTITKAGGDPRRAIMIGDSRNDILVARNAGIASIAVPFGYSDVPVADLDPDMIIGHFDELTLELVEELLNKAG</sequence>
<evidence type="ECO:0000256" key="6">
    <source>
        <dbReference type="ARBA" id="ARBA00022723"/>
    </source>
</evidence>
<dbReference type="GO" id="GO:0046872">
    <property type="term" value="F:metal ion binding"/>
    <property type="evidence" value="ECO:0007669"/>
    <property type="project" value="UniProtKB-KW"/>
</dbReference>
<comment type="caution">
    <text evidence="11">The sequence shown here is derived from an EMBL/GenBank/DDBJ whole genome shotgun (WGS) entry which is preliminary data.</text>
</comment>
<dbReference type="GO" id="GO:0005829">
    <property type="term" value="C:cytosol"/>
    <property type="evidence" value="ECO:0007669"/>
    <property type="project" value="TreeGrafter"/>
</dbReference>
<dbReference type="NCBIfam" id="TIGR01549">
    <property type="entry name" value="HAD-SF-IA-v1"/>
    <property type="match status" value="1"/>
</dbReference>
<dbReference type="Gene3D" id="3.40.50.1000">
    <property type="entry name" value="HAD superfamily/HAD-like"/>
    <property type="match status" value="1"/>
</dbReference>
<evidence type="ECO:0000256" key="4">
    <source>
        <dbReference type="ARBA" id="ARBA00006171"/>
    </source>
</evidence>
<name>A0AAE2RCX0_AGRVI</name>
<dbReference type="InterPro" id="IPR037512">
    <property type="entry name" value="PGPase_prok"/>
</dbReference>
<evidence type="ECO:0000313" key="11">
    <source>
        <dbReference type="EMBL" id="MBF2716185.1"/>
    </source>
</evidence>
<feature type="active site" description="Nucleophile" evidence="10">
    <location>
        <position position="20"/>
    </location>
</feature>
<feature type="binding site" evidence="10">
    <location>
        <position position="182"/>
    </location>
    <ligand>
        <name>Mg(2+)</name>
        <dbReference type="ChEBI" id="CHEBI:18420"/>
    </ligand>
</feature>
<dbReference type="HAMAP" id="MF_00495">
    <property type="entry name" value="GPH_hydrolase_bact"/>
    <property type="match status" value="1"/>
</dbReference>
<keyword evidence="7 10" id="KW-0378">Hydrolase</keyword>
<dbReference type="InterPro" id="IPR023214">
    <property type="entry name" value="HAD_sf"/>
</dbReference>
<evidence type="ECO:0000313" key="12">
    <source>
        <dbReference type="Proteomes" id="UP000655037"/>
    </source>
</evidence>